<evidence type="ECO:0000313" key="3">
    <source>
        <dbReference type="Proteomes" id="UP001630127"/>
    </source>
</evidence>
<feature type="compositionally biased region" description="Low complexity" evidence="1">
    <location>
        <begin position="54"/>
        <end position="66"/>
    </location>
</feature>
<feature type="compositionally biased region" description="Low complexity" evidence="1">
    <location>
        <begin position="97"/>
        <end position="124"/>
    </location>
</feature>
<dbReference type="Pfam" id="PF10253">
    <property type="entry name" value="PRCC"/>
    <property type="match status" value="1"/>
</dbReference>
<protein>
    <recommendedName>
        <fullName evidence="4">Proline-rich protein PRCC</fullName>
    </recommendedName>
</protein>
<accession>A0ABD2ZFR3</accession>
<feature type="compositionally biased region" description="Basic residues" evidence="1">
    <location>
        <begin position="407"/>
        <end position="417"/>
    </location>
</feature>
<dbReference type="InterPro" id="IPR018800">
    <property type="entry name" value="PRCC"/>
</dbReference>
<organism evidence="2 3">
    <name type="scientific">Cinchona calisaya</name>
    <dbReference type="NCBI Taxonomy" id="153742"/>
    <lineage>
        <taxon>Eukaryota</taxon>
        <taxon>Viridiplantae</taxon>
        <taxon>Streptophyta</taxon>
        <taxon>Embryophyta</taxon>
        <taxon>Tracheophyta</taxon>
        <taxon>Spermatophyta</taxon>
        <taxon>Magnoliopsida</taxon>
        <taxon>eudicotyledons</taxon>
        <taxon>Gunneridae</taxon>
        <taxon>Pentapetalae</taxon>
        <taxon>asterids</taxon>
        <taxon>lamiids</taxon>
        <taxon>Gentianales</taxon>
        <taxon>Rubiaceae</taxon>
        <taxon>Cinchonoideae</taxon>
        <taxon>Cinchoneae</taxon>
        <taxon>Cinchona</taxon>
    </lineage>
</organism>
<feature type="compositionally biased region" description="Low complexity" evidence="1">
    <location>
        <begin position="20"/>
        <end position="47"/>
    </location>
</feature>
<evidence type="ECO:0000313" key="2">
    <source>
        <dbReference type="EMBL" id="KAL3517898.1"/>
    </source>
</evidence>
<proteinExistence type="predicted"/>
<dbReference type="PANTHER" id="PTHR13621:SF2">
    <property type="entry name" value="PROLINE-RICH PROTEIN PRCC"/>
    <property type="match status" value="1"/>
</dbReference>
<name>A0ABD2ZFR3_9GENT</name>
<feature type="region of interest" description="Disordered" evidence="1">
    <location>
        <begin position="396"/>
        <end position="422"/>
    </location>
</feature>
<dbReference type="EMBL" id="JBJUIK010000009">
    <property type="protein sequence ID" value="KAL3517898.1"/>
    <property type="molecule type" value="Genomic_DNA"/>
</dbReference>
<gene>
    <name evidence="2" type="ORF">ACH5RR_020487</name>
</gene>
<dbReference type="AlphaFoldDB" id="A0ABD2ZFR3"/>
<feature type="region of interest" description="Disordered" evidence="1">
    <location>
        <begin position="1"/>
        <end position="214"/>
    </location>
</feature>
<feature type="compositionally biased region" description="Acidic residues" evidence="1">
    <location>
        <begin position="158"/>
        <end position="168"/>
    </location>
</feature>
<reference evidence="2 3" key="1">
    <citation type="submission" date="2024-11" db="EMBL/GenBank/DDBJ databases">
        <title>A near-complete genome assembly of Cinchona calisaya.</title>
        <authorList>
            <person name="Lian D.C."/>
            <person name="Zhao X.W."/>
            <person name="Wei L."/>
        </authorList>
    </citation>
    <scope>NUCLEOTIDE SEQUENCE [LARGE SCALE GENOMIC DNA]</scope>
    <source>
        <tissue evidence="2">Nenye</tissue>
    </source>
</reference>
<evidence type="ECO:0000256" key="1">
    <source>
        <dbReference type="SAM" id="MobiDB-lite"/>
    </source>
</evidence>
<sequence length="452" mass="47960">MDSLLANYASSDEEEEKSPKPSISKSTGFLSSLPPPKSSSSSSLSSSLPPPKSQPLKLPPSSSSPPLNTPKSNGKQEDDDDEEEGQQSAKNLEIPKPKSSSSLFSSLPQPKSFSSSSFFSLPQPTKTHNQISGPSQSAVKRVVQFRPPPINPSNNVSNEDEDDEDEEKEEKKQPAVQTESVKTFLSSILPAPRNSATLGALPSASGTGRRSIIDADVPGLKDSKVVNSGKGSEVGVVSTNVGTYEGQSGNDQMPLSSSGGVSSDSSGYAAIGGGGDYSSWVSGSENYANYAGYGGYETSSVAGDYQNWGGGNGDSVNYSGDYGNYVNYGQCESNWDDGSTATAAPEGSGLAENALRVSGKRGRNSVPQEIVEVKQDDLMKNRPREDQVKVTGIAFGPAYQPTSSKGKPSKLQKRKHQIGSLYFDMKQKETELSERRAKGFLTKAQTQGKYGW</sequence>
<feature type="compositionally biased region" description="Polar residues" evidence="1">
    <location>
        <begin position="175"/>
        <end position="186"/>
    </location>
</feature>
<evidence type="ECO:0008006" key="4">
    <source>
        <dbReference type="Google" id="ProtNLM"/>
    </source>
</evidence>
<dbReference type="PANTHER" id="PTHR13621">
    <property type="entry name" value="PROLINE-RICH PROTEIN PRCC"/>
    <property type="match status" value="1"/>
</dbReference>
<comment type="caution">
    <text evidence="2">The sequence shown here is derived from an EMBL/GenBank/DDBJ whole genome shotgun (WGS) entry which is preliminary data.</text>
</comment>
<keyword evidence="3" id="KW-1185">Reference proteome</keyword>
<dbReference type="Proteomes" id="UP001630127">
    <property type="component" value="Unassembled WGS sequence"/>
</dbReference>
<feature type="compositionally biased region" description="Polar residues" evidence="1">
    <location>
        <begin position="125"/>
        <end position="138"/>
    </location>
</feature>